<dbReference type="OrthoDB" id="3536534at2"/>
<protein>
    <submittedName>
        <fullName evidence="1">Uncharacterized protein</fullName>
    </submittedName>
</protein>
<comment type="caution">
    <text evidence="1">The sequence shown here is derived from an EMBL/GenBank/DDBJ whole genome shotgun (WGS) entry which is preliminary data.</text>
</comment>
<gene>
    <name evidence="1" type="ORF">Amac_057020</name>
</gene>
<accession>A0A5M3WRZ3</accession>
<keyword evidence="2" id="KW-1185">Reference proteome</keyword>
<reference evidence="1 2" key="1">
    <citation type="submission" date="2019-10" db="EMBL/GenBank/DDBJ databases">
        <title>Whole genome shotgun sequence of Acrocarpospora macrocephala NBRC 16266.</title>
        <authorList>
            <person name="Ichikawa N."/>
            <person name="Kimura A."/>
            <person name="Kitahashi Y."/>
            <person name="Komaki H."/>
            <person name="Oguchi A."/>
        </authorList>
    </citation>
    <scope>NUCLEOTIDE SEQUENCE [LARGE SCALE GENOMIC DNA]</scope>
    <source>
        <strain evidence="1 2">NBRC 16266</strain>
    </source>
</reference>
<evidence type="ECO:0000313" key="1">
    <source>
        <dbReference type="EMBL" id="GES12105.1"/>
    </source>
</evidence>
<dbReference type="AlphaFoldDB" id="A0A5M3WRZ3"/>
<sequence length="163" mass="18449">MLVLVLALMAALVLPKSGLLGARFQTLMLEGSSGWSSGDTRTFSIRFGIRNDAWTSVTIVDAGRSSSFMRLLKIEETRMPITLEHGDTAYVEFVYQVTDCDNVPNEEWPIPVQVERPWGVQTEYVEPPPQDPNFSEDSPLNEDESITWQWHGARASYVCDWHL</sequence>
<dbReference type="Proteomes" id="UP000331127">
    <property type="component" value="Unassembled WGS sequence"/>
</dbReference>
<dbReference type="RefSeq" id="WP_155357436.1">
    <property type="nucleotide sequence ID" value="NZ_BAAAHL010000030.1"/>
</dbReference>
<proteinExistence type="predicted"/>
<evidence type="ECO:0000313" key="2">
    <source>
        <dbReference type="Proteomes" id="UP000331127"/>
    </source>
</evidence>
<organism evidence="1 2">
    <name type="scientific">Acrocarpospora macrocephala</name>
    <dbReference type="NCBI Taxonomy" id="150177"/>
    <lineage>
        <taxon>Bacteria</taxon>
        <taxon>Bacillati</taxon>
        <taxon>Actinomycetota</taxon>
        <taxon>Actinomycetes</taxon>
        <taxon>Streptosporangiales</taxon>
        <taxon>Streptosporangiaceae</taxon>
        <taxon>Acrocarpospora</taxon>
    </lineage>
</organism>
<name>A0A5M3WRZ3_9ACTN</name>
<dbReference type="EMBL" id="BLAE01000034">
    <property type="protein sequence ID" value="GES12105.1"/>
    <property type="molecule type" value="Genomic_DNA"/>
</dbReference>